<reference evidence="1 2" key="1">
    <citation type="submission" date="2018-08" db="EMBL/GenBank/DDBJ databases">
        <title>A genome reference for cultivated species of the human gut microbiota.</title>
        <authorList>
            <person name="Zou Y."/>
            <person name="Xue W."/>
            <person name="Luo G."/>
        </authorList>
    </citation>
    <scope>NUCLEOTIDE SEQUENCE [LARGE SCALE GENOMIC DNA]</scope>
    <source>
        <strain evidence="1 2">OM03-6</strain>
    </source>
</reference>
<protein>
    <submittedName>
        <fullName evidence="1">GIY-YIG nuclease family protein</fullName>
    </submittedName>
</protein>
<dbReference type="Proteomes" id="UP000261105">
    <property type="component" value="Unassembled WGS sequence"/>
</dbReference>
<dbReference type="AlphaFoldDB" id="A0A3E5EPF3"/>
<sequence>MDYRKDIDVDYRKVFAMKRERENRIQKICPGIPYSSGIYVFYRTDEAGINRAYCGQAVNLRERCASHLAEYDHIALSLKKHKFYSESNPTGWKLAYRTCPKNEIDQKEIETIKAFADKGFQMYNITAGGQSTGKQVTGQYKPPKTYRQGIQQGKITLARELKHIIDTHLEVSIRPEKSNNKVSIKALEKFNNLLDEDSYK</sequence>
<comment type="caution">
    <text evidence="1">The sequence shown here is derived from an EMBL/GenBank/DDBJ whole genome shotgun (WGS) entry which is preliminary data.</text>
</comment>
<organism evidence="1 2">
    <name type="scientific">Blautia obeum</name>
    <dbReference type="NCBI Taxonomy" id="40520"/>
    <lineage>
        <taxon>Bacteria</taxon>
        <taxon>Bacillati</taxon>
        <taxon>Bacillota</taxon>
        <taxon>Clostridia</taxon>
        <taxon>Lachnospirales</taxon>
        <taxon>Lachnospiraceae</taxon>
        <taxon>Blautia</taxon>
    </lineage>
</organism>
<dbReference type="EMBL" id="QSUZ01000001">
    <property type="protein sequence ID" value="RGN90577.1"/>
    <property type="molecule type" value="Genomic_DNA"/>
</dbReference>
<evidence type="ECO:0000313" key="1">
    <source>
        <dbReference type="EMBL" id="RGN90577.1"/>
    </source>
</evidence>
<accession>A0A3E5EPF3</accession>
<dbReference type="InterPro" id="IPR035901">
    <property type="entry name" value="GIY-YIG_endonuc_sf"/>
</dbReference>
<proteinExistence type="predicted"/>
<name>A0A3E5EPF3_9FIRM</name>
<dbReference type="CDD" id="cd00719">
    <property type="entry name" value="GIY-YIG_SF"/>
    <property type="match status" value="1"/>
</dbReference>
<dbReference type="SUPFAM" id="SSF82771">
    <property type="entry name" value="GIY-YIG endonuclease"/>
    <property type="match status" value="1"/>
</dbReference>
<evidence type="ECO:0000313" key="2">
    <source>
        <dbReference type="Proteomes" id="UP000261105"/>
    </source>
</evidence>
<gene>
    <name evidence="1" type="ORF">DXB38_00900</name>
</gene>